<keyword evidence="6" id="KW-0012">Acyltransferase</keyword>
<keyword evidence="2" id="KW-0808">Transferase</keyword>
<comment type="subcellular location">
    <subcellularLocation>
        <location evidence="1">Membrane</location>
        <topology evidence="1">Multi-pass membrane protein</topology>
    </subcellularLocation>
</comment>
<evidence type="ECO:0000256" key="1">
    <source>
        <dbReference type="ARBA" id="ARBA00004141"/>
    </source>
</evidence>
<feature type="transmembrane region" description="Helical" evidence="7">
    <location>
        <begin position="41"/>
        <end position="59"/>
    </location>
</feature>
<evidence type="ECO:0000256" key="4">
    <source>
        <dbReference type="ARBA" id="ARBA00022989"/>
    </source>
</evidence>
<dbReference type="GO" id="GO:0016746">
    <property type="term" value="F:acyltransferase activity"/>
    <property type="evidence" value="ECO:0007669"/>
    <property type="project" value="UniProtKB-KW"/>
</dbReference>
<keyword evidence="3 7" id="KW-0812">Transmembrane</keyword>
<feature type="transmembrane region" description="Helical" evidence="7">
    <location>
        <begin position="80"/>
        <end position="100"/>
    </location>
</feature>
<dbReference type="GO" id="GO:0016020">
    <property type="term" value="C:membrane"/>
    <property type="evidence" value="ECO:0007669"/>
    <property type="project" value="UniProtKB-SubCell"/>
</dbReference>
<reference evidence="8" key="1">
    <citation type="submission" date="2021-01" db="EMBL/GenBank/DDBJ databases">
        <authorList>
            <person name="Corre E."/>
            <person name="Pelletier E."/>
            <person name="Niang G."/>
            <person name="Scheremetjew M."/>
            <person name="Finn R."/>
            <person name="Kale V."/>
            <person name="Holt S."/>
            <person name="Cochrane G."/>
            <person name="Meng A."/>
            <person name="Brown T."/>
            <person name="Cohen L."/>
        </authorList>
    </citation>
    <scope>NUCLEOTIDE SEQUENCE</scope>
    <source>
        <strain evidence="8">CCMP443</strain>
    </source>
</reference>
<keyword evidence="4 7" id="KW-1133">Transmembrane helix</keyword>
<dbReference type="AlphaFoldDB" id="A0A7S0VR22"/>
<proteinExistence type="predicted"/>
<evidence type="ECO:0000256" key="6">
    <source>
        <dbReference type="ARBA" id="ARBA00023315"/>
    </source>
</evidence>
<dbReference type="EMBL" id="HBFN01016320">
    <property type="protein sequence ID" value="CAD8795862.1"/>
    <property type="molecule type" value="Transcribed_RNA"/>
</dbReference>
<dbReference type="GO" id="GO:0030258">
    <property type="term" value="P:lipid modification"/>
    <property type="evidence" value="ECO:0007669"/>
    <property type="project" value="TreeGrafter"/>
</dbReference>
<gene>
    <name evidence="8" type="ORF">HTEP1355_LOCUS9502</name>
</gene>
<dbReference type="PANTHER" id="PTHR13906:SF4">
    <property type="entry name" value="LYSOPHOSPHOLIPID ACYLTRANSFERASE 6"/>
    <property type="match status" value="1"/>
</dbReference>
<evidence type="ECO:0000256" key="3">
    <source>
        <dbReference type="ARBA" id="ARBA00022692"/>
    </source>
</evidence>
<sequence>MRILPPMPWDPYVEALPPMPWEGAIQGLADQTGFATDQLRYTSSLLVAIPVGFLFRALTMDPYTRKTDAERAAAITGRHTLSMLIGLSFMLFAFGYEIAHALFSSTVAFLLMKAVPGKNVHIWVSIWAMGYMSVSHIYRQIVAYGSWTIDFTTPQLLLTQKMMNIAFALHDSSRKDADLNEEQRKRQIRKPLSFTEYYGYIFCMHTLLAGPSADYTEYIQWIDGSKLAGQRHSPLLAVGKKVLCAVFCLWMFIGLGASWSVTELGNPDWVSKHAWWWVLTYNQVALCMGRHRYYFAWVLSDAACNAAGFGFNGVDARGAPKWDAVLNIRYLDVEAATNFRAAMTGWNIATSNWLRRCVYERVPAAYATFASFTMSAIWHGFYPGYYLTFLSSALFNETAKVLRRHIRPRVIPSKEAEGGVPAQLYHFASTSVTMMSLNYLGHPFNVQSLDKAMVLWRYWGMAPHFIAITLFLAVPVLLPNKRPSAAKKAN</sequence>
<evidence type="ECO:0000256" key="5">
    <source>
        <dbReference type="ARBA" id="ARBA00023136"/>
    </source>
</evidence>
<evidence type="ECO:0000256" key="7">
    <source>
        <dbReference type="SAM" id="Phobius"/>
    </source>
</evidence>
<evidence type="ECO:0000313" key="8">
    <source>
        <dbReference type="EMBL" id="CAD8795862.1"/>
    </source>
</evidence>
<protein>
    <submittedName>
        <fullName evidence="8">Uncharacterized protein</fullName>
    </submittedName>
</protein>
<evidence type="ECO:0000256" key="2">
    <source>
        <dbReference type="ARBA" id="ARBA00022679"/>
    </source>
</evidence>
<dbReference type="InterPro" id="IPR004299">
    <property type="entry name" value="MBOAT_fam"/>
</dbReference>
<keyword evidence="5 7" id="KW-0472">Membrane</keyword>
<organism evidence="8">
    <name type="scientific">Hemiselmis tepida</name>
    <dbReference type="NCBI Taxonomy" id="464990"/>
    <lineage>
        <taxon>Eukaryota</taxon>
        <taxon>Cryptophyceae</taxon>
        <taxon>Cryptomonadales</taxon>
        <taxon>Hemiselmidaceae</taxon>
        <taxon>Hemiselmis</taxon>
    </lineage>
</organism>
<dbReference type="Pfam" id="PF03062">
    <property type="entry name" value="MBOAT"/>
    <property type="match status" value="1"/>
</dbReference>
<dbReference type="PANTHER" id="PTHR13906">
    <property type="entry name" value="PORCUPINE"/>
    <property type="match status" value="1"/>
</dbReference>
<dbReference type="InterPro" id="IPR049941">
    <property type="entry name" value="LPLAT_7/PORCN-like"/>
</dbReference>
<name>A0A7S0VR22_9CRYP</name>
<accession>A0A7S0VR22</accession>
<feature type="transmembrane region" description="Helical" evidence="7">
    <location>
        <begin position="458"/>
        <end position="478"/>
    </location>
</feature>